<feature type="domain" description="Peptidase M20 dimerisation" evidence="19">
    <location>
        <begin position="212"/>
        <end position="293"/>
    </location>
</feature>
<dbReference type="NCBIfam" id="TIGR01893">
    <property type="entry name" value="aa-his-dipept"/>
    <property type="match status" value="1"/>
</dbReference>
<sequence length="494" mass="54178">MHTAEIGLLEPQVVWRHFQTLCNIPRPSKHEQVLRDYLQQWAIQRGLDTEVDEIGNLVIRKPATQGMEKAIPVILQGHLDMVTQANRDTPHDFLRDPIQPIIEEGWLVAKHTTLGADNGIGVALALAVLESDDVAHGAIEVLLTVDEEAGMSGARFLSPNILHGQWLINIDTEQWGELYLGCAGSQDVEVNQTAQFIAAPPNLAFYDVQILGLKGGHSGLNIHEGRGNANVILAQFLANHLAKLHGHLVAMQGGTARNAIAREASATIAIPINQLENLQTAVQNAENMWRERLQNTDGDVQIQLQNSPQKHAHILEEKQQQQWFHALASCPYGVAKLSQSIADIVETSNNIGVVKVDQNGLITSIMVRSLVNSDAGALAERIQQHFISHDCYAELTPLVSGWTPNPDSQALACLQQAYRDVFGIEAKRKVIHAGLECGIIAEHYPHLEMVSFGPDIRGAHAPGERVNIHTVAQCWQLLKSALANVPNRSAKMKA</sequence>
<keyword evidence="3" id="KW-0645">Protease</keyword>
<keyword evidence="7" id="KW-0224">Dipeptidase</keyword>
<dbReference type="GO" id="GO:0006508">
    <property type="term" value="P:proteolysis"/>
    <property type="evidence" value="ECO:0007669"/>
    <property type="project" value="UniProtKB-KW"/>
</dbReference>
<keyword evidence="4" id="KW-0479">Metal-binding</keyword>
<dbReference type="CDD" id="cd03890">
    <property type="entry name" value="M20_pepD"/>
    <property type="match status" value="1"/>
</dbReference>
<dbReference type="Pfam" id="PF07687">
    <property type="entry name" value="M20_dimer"/>
    <property type="match status" value="1"/>
</dbReference>
<evidence type="ECO:0000256" key="11">
    <source>
        <dbReference type="ARBA" id="ARBA00038976"/>
    </source>
</evidence>
<dbReference type="AlphaFoldDB" id="A0A1G6MX83"/>
<dbReference type="Gene3D" id="3.40.630.10">
    <property type="entry name" value="Zn peptidases"/>
    <property type="match status" value="2"/>
</dbReference>
<dbReference type="SUPFAM" id="SSF55031">
    <property type="entry name" value="Bacterial exopeptidase dimerisation domain"/>
    <property type="match status" value="1"/>
</dbReference>
<evidence type="ECO:0000256" key="6">
    <source>
        <dbReference type="ARBA" id="ARBA00022833"/>
    </source>
</evidence>
<reference evidence="21" key="1">
    <citation type="submission" date="2016-09" db="EMBL/GenBank/DDBJ databases">
        <authorList>
            <person name="Varghese N."/>
            <person name="Submissions S."/>
        </authorList>
    </citation>
    <scope>NUCLEOTIDE SEQUENCE [LARGE SCALE GENOMIC DNA]</scope>
    <source>
        <strain evidence="21">ANC 3699</strain>
    </source>
</reference>
<evidence type="ECO:0000259" key="19">
    <source>
        <dbReference type="Pfam" id="PF07687"/>
    </source>
</evidence>
<comment type="cofactor">
    <cofactor evidence="1">
        <name>Co(2+)</name>
        <dbReference type="ChEBI" id="CHEBI:48828"/>
    </cofactor>
</comment>
<evidence type="ECO:0000256" key="12">
    <source>
        <dbReference type="ARBA" id="ARBA00044252"/>
    </source>
</evidence>
<comment type="similarity">
    <text evidence="13">Belongs to the peptidase M20C family.</text>
</comment>
<evidence type="ECO:0000256" key="9">
    <source>
        <dbReference type="ARBA" id="ARBA00023285"/>
    </source>
</evidence>
<evidence type="ECO:0000256" key="13">
    <source>
        <dbReference type="ARBA" id="ARBA00061423"/>
    </source>
</evidence>
<dbReference type="GO" id="GO:0005829">
    <property type="term" value="C:cytosol"/>
    <property type="evidence" value="ECO:0007669"/>
    <property type="project" value="TreeGrafter"/>
</dbReference>
<dbReference type="PIRSF" id="PIRSF016599">
    <property type="entry name" value="Xaa-His_dipept"/>
    <property type="match status" value="1"/>
</dbReference>
<keyword evidence="5" id="KW-0378">Hydrolase</keyword>
<evidence type="ECO:0000256" key="2">
    <source>
        <dbReference type="ARBA" id="ARBA00001947"/>
    </source>
</evidence>
<dbReference type="EC" id="3.4.13.18" evidence="11"/>
<evidence type="ECO:0000256" key="14">
    <source>
        <dbReference type="ARBA" id="ARBA00071271"/>
    </source>
</evidence>
<dbReference type="InterPro" id="IPR011650">
    <property type="entry name" value="Peptidase_M20_dimer"/>
</dbReference>
<evidence type="ECO:0000256" key="16">
    <source>
        <dbReference type="ARBA" id="ARBA00076004"/>
    </source>
</evidence>
<dbReference type="PANTHER" id="PTHR43501">
    <property type="entry name" value="CYTOSOL NON-SPECIFIC DIPEPTIDASE"/>
    <property type="match status" value="1"/>
</dbReference>
<comment type="cofactor">
    <cofactor evidence="2">
        <name>Zn(2+)</name>
        <dbReference type="ChEBI" id="CHEBI:29105"/>
    </cofactor>
</comment>
<dbReference type="PRINTS" id="PR00934">
    <property type="entry name" value="XHISDIPTASE"/>
</dbReference>
<dbReference type="Pfam" id="PF01546">
    <property type="entry name" value="Peptidase_M20"/>
    <property type="match status" value="1"/>
</dbReference>
<dbReference type="RefSeq" id="WP_092620759.1">
    <property type="nucleotide sequence ID" value="NZ_FMYK01000008.1"/>
</dbReference>
<keyword evidence="9" id="KW-0170">Cobalt</keyword>
<evidence type="ECO:0000256" key="1">
    <source>
        <dbReference type="ARBA" id="ARBA00001941"/>
    </source>
</evidence>
<organism evidence="20 21">
    <name type="scientific">Acinetobacter marinus</name>
    <dbReference type="NCBI Taxonomy" id="281375"/>
    <lineage>
        <taxon>Bacteria</taxon>
        <taxon>Pseudomonadati</taxon>
        <taxon>Pseudomonadota</taxon>
        <taxon>Gammaproteobacteria</taxon>
        <taxon>Moraxellales</taxon>
        <taxon>Moraxellaceae</taxon>
        <taxon>Acinetobacter</taxon>
    </lineage>
</organism>
<evidence type="ECO:0000313" key="21">
    <source>
        <dbReference type="Proteomes" id="UP000242317"/>
    </source>
</evidence>
<dbReference type="SUPFAM" id="SSF53187">
    <property type="entry name" value="Zn-dependent exopeptidases"/>
    <property type="match status" value="1"/>
</dbReference>
<dbReference type="GO" id="GO:0070573">
    <property type="term" value="F:metallodipeptidase activity"/>
    <property type="evidence" value="ECO:0007669"/>
    <property type="project" value="TreeGrafter"/>
</dbReference>
<evidence type="ECO:0000256" key="18">
    <source>
        <dbReference type="ARBA" id="ARBA00078074"/>
    </source>
</evidence>
<keyword evidence="6" id="KW-0862">Zinc</keyword>
<dbReference type="FunFam" id="3.40.630.10:FF:000015">
    <property type="entry name" value="Aminoacyl-histidine dipeptidase PepD"/>
    <property type="match status" value="1"/>
</dbReference>
<evidence type="ECO:0000256" key="15">
    <source>
        <dbReference type="ARBA" id="ARBA00075285"/>
    </source>
</evidence>
<keyword evidence="21" id="KW-1185">Reference proteome</keyword>
<evidence type="ECO:0000256" key="5">
    <source>
        <dbReference type="ARBA" id="ARBA00022801"/>
    </source>
</evidence>
<dbReference type="EMBL" id="FMYK01000008">
    <property type="protein sequence ID" value="SDC59844.1"/>
    <property type="molecule type" value="Genomic_DNA"/>
</dbReference>
<evidence type="ECO:0000313" key="20">
    <source>
        <dbReference type="EMBL" id="SDC59844.1"/>
    </source>
</evidence>
<evidence type="ECO:0000256" key="3">
    <source>
        <dbReference type="ARBA" id="ARBA00022670"/>
    </source>
</evidence>
<dbReference type="InterPro" id="IPR001160">
    <property type="entry name" value="Peptidase_M20C"/>
</dbReference>
<evidence type="ECO:0000256" key="4">
    <source>
        <dbReference type="ARBA" id="ARBA00022723"/>
    </source>
</evidence>
<evidence type="ECO:0000256" key="8">
    <source>
        <dbReference type="ARBA" id="ARBA00023049"/>
    </source>
</evidence>
<evidence type="ECO:0000256" key="7">
    <source>
        <dbReference type="ARBA" id="ARBA00022997"/>
    </source>
</evidence>
<evidence type="ECO:0000256" key="10">
    <source>
        <dbReference type="ARBA" id="ARBA00036421"/>
    </source>
</evidence>
<dbReference type="FunFam" id="3.40.630.10:FF:000018">
    <property type="entry name" value="Aminoacyl-histidine dipeptidase PepD"/>
    <property type="match status" value="1"/>
</dbReference>
<dbReference type="PANTHER" id="PTHR43501:SF1">
    <property type="entry name" value="CYTOSOL NON-SPECIFIC DIPEPTIDASE"/>
    <property type="match status" value="1"/>
</dbReference>
<proteinExistence type="inferred from homology"/>
<gene>
    <name evidence="20" type="ORF">SAMN05421749_10834</name>
</gene>
<keyword evidence="8" id="KW-0482">Metalloprotease</keyword>
<dbReference type="GO" id="GO:0046872">
    <property type="term" value="F:metal ion binding"/>
    <property type="evidence" value="ECO:0007669"/>
    <property type="project" value="UniProtKB-KW"/>
</dbReference>
<protein>
    <recommendedName>
        <fullName evidence="14">Cytosol non-specific dipeptidase</fullName>
        <ecNumber evidence="11">3.4.13.18</ecNumber>
    </recommendedName>
    <alternativeName>
        <fullName evidence="17">Aminoacyl-histidine dipeptidase</fullName>
    </alternativeName>
    <alternativeName>
        <fullName evidence="16">Beta-alanyl-histidine dipeptidase</fullName>
    </alternativeName>
    <alternativeName>
        <fullName evidence="15">Carnosinase</fullName>
    </alternativeName>
    <alternativeName>
        <fullName evidence="12">Peptidase D</fullName>
    </alternativeName>
    <alternativeName>
        <fullName evidence="18">Xaa-His dipeptidase</fullName>
    </alternativeName>
</protein>
<dbReference type="InterPro" id="IPR002933">
    <property type="entry name" value="Peptidase_M20"/>
</dbReference>
<dbReference type="Proteomes" id="UP000242317">
    <property type="component" value="Unassembled WGS sequence"/>
</dbReference>
<dbReference type="OrthoDB" id="9773892at2"/>
<comment type="catalytic activity">
    <reaction evidence="10">
        <text>Hydrolysis of dipeptides, preferentially hydrophobic dipeptides including prolyl amino acids.</text>
        <dbReference type="EC" id="3.4.13.18"/>
    </reaction>
</comment>
<accession>A0A1G6MX83</accession>
<evidence type="ECO:0000256" key="17">
    <source>
        <dbReference type="ARBA" id="ARBA00077688"/>
    </source>
</evidence>
<name>A0A1G6MX83_9GAMM</name>
<dbReference type="InterPro" id="IPR036264">
    <property type="entry name" value="Bact_exopeptidase_dim_dom"/>
</dbReference>